<dbReference type="AlphaFoldDB" id="A0A8S3Z4E0"/>
<gene>
    <name evidence="3" type="ORF">CUNI_LOCUS7750</name>
</gene>
<feature type="region of interest" description="Disordered" evidence="1">
    <location>
        <begin position="100"/>
        <end position="202"/>
    </location>
</feature>
<accession>A0A8S3Z4E0</accession>
<evidence type="ECO:0000256" key="1">
    <source>
        <dbReference type="SAM" id="MobiDB-lite"/>
    </source>
</evidence>
<feature type="compositionally biased region" description="Basic residues" evidence="1">
    <location>
        <begin position="361"/>
        <end position="384"/>
    </location>
</feature>
<feature type="transmembrane region" description="Helical" evidence="2">
    <location>
        <begin position="63"/>
        <end position="83"/>
    </location>
</feature>
<organism evidence="3 4">
    <name type="scientific">Candidula unifasciata</name>
    <dbReference type="NCBI Taxonomy" id="100452"/>
    <lineage>
        <taxon>Eukaryota</taxon>
        <taxon>Metazoa</taxon>
        <taxon>Spiralia</taxon>
        <taxon>Lophotrochozoa</taxon>
        <taxon>Mollusca</taxon>
        <taxon>Gastropoda</taxon>
        <taxon>Heterobranchia</taxon>
        <taxon>Euthyneura</taxon>
        <taxon>Panpulmonata</taxon>
        <taxon>Eupulmonata</taxon>
        <taxon>Stylommatophora</taxon>
        <taxon>Helicina</taxon>
        <taxon>Helicoidea</taxon>
        <taxon>Geomitridae</taxon>
        <taxon>Candidula</taxon>
    </lineage>
</organism>
<dbReference type="Proteomes" id="UP000678393">
    <property type="component" value="Unassembled WGS sequence"/>
</dbReference>
<feature type="region of interest" description="Disordered" evidence="1">
    <location>
        <begin position="291"/>
        <end position="343"/>
    </location>
</feature>
<reference evidence="3" key="1">
    <citation type="submission" date="2021-04" db="EMBL/GenBank/DDBJ databases">
        <authorList>
            <consortium name="Molecular Ecology Group"/>
        </authorList>
    </citation>
    <scope>NUCLEOTIDE SEQUENCE</scope>
</reference>
<feature type="compositionally biased region" description="Low complexity" evidence="1">
    <location>
        <begin position="306"/>
        <end position="336"/>
    </location>
</feature>
<evidence type="ECO:0000256" key="2">
    <source>
        <dbReference type="SAM" id="Phobius"/>
    </source>
</evidence>
<feature type="compositionally biased region" description="Low complexity" evidence="1">
    <location>
        <begin position="100"/>
        <end position="112"/>
    </location>
</feature>
<protein>
    <submittedName>
        <fullName evidence="3">Uncharacterized protein</fullName>
    </submittedName>
</protein>
<evidence type="ECO:0000313" key="4">
    <source>
        <dbReference type="Proteomes" id="UP000678393"/>
    </source>
</evidence>
<feature type="region of interest" description="Disordered" evidence="1">
    <location>
        <begin position="361"/>
        <end position="418"/>
    </location>
</feature>
<keyword evidence="2" id="KW-1133">Transmembrane helix</keyword>
<keyword evidence="2" id="KW-0472">Membrane</keyword>
<sequence>MNHQGVSKVERWHTQLTLSILHWTTIKRQQSFCQQCLLSRDLLSVTRLCLVITSSRHQKMARIAVILLLSLQIFFPFSAASTIRGKYYNTARLPPLTTASATTTTTTAELPTDLQGIGSTEDVDTTTTSTNTTTSTTTTESTTPPSTTTTTPEPTTTTTTVAPTTTTTEETTTTTSAPTSTTTESLPTDLQGEEITTSTPTTASVLNVSVDFQTDGEDPPEFFGHGRFGYKKKFFKKKNPTRSRGPDFPAPVPLSFNVPFADEGDVEPDTLDQVGEPLPFRSNVYPVYRRTTTRRTTIPATDAQGEPDTTTDTTAQPTTTTQSTSTTPEETTTTSTKQQRSLPQYHLLSQRQKKLHHLIAQRPKKSRPLQQRPRKHLQLQRKHPWPLIYRDQKKTQLLRQQHHSQLPPPPPPDPAQAQFFPTLFHTAPLSSLQSPPRTTRG</sequence>
<name>A0A8S3Z4E0_9EUPU</name>
<feature type="compositionally biased region" description="Low complexity" evidence="1">
    <location>
        <begin position="125"/>
        <end position="188"/>
    </location>
</feature>
<keyword evidence="4" id="KW-1185">Reference proteome</keyword>
<evidence type="ECO:0000313" key="3">
    <source>
        <dbReference type="EMBL" id="CAG5122192.1"/>
    </source>
</evidence>
<dbReference type="EMBL" id="CAJHNH020001236">
    <property type="protein sequence ID" value="CAG5122192.1"/>
    <property type="molecule type" value="Genomic_DNA"/>
</dbReference>
<keyword evidence="2" id="KW-0812">Transmembrane</keyword>
<comment type="caution">
    <text evidence="3">The sequence shown here is derived from an EMBL/GenBank/DDBJ whole genome shotgun (WGS) entry which is preliminary data.</text>
</comment>
<proteinExistence type="predicted"/>